<feature type="transmembrane region" description="Helical" evidence="1">
    <location>
        <begin position="151"/>
        <end position="172"/>
    </location>
</feature>
<accession>A0ABW3RRJ0</accession>
<feature type="transmembrane region" description="Helical" evidence="1">
    <location>
        <begin position="113"/>
        <end position="130"/>
    </location>
</feature>
<comment type="caution">
    <text evidence="2">The sequence shown here is derived from an EMBL/GenBank/DDBJ whole genome shotgun (WGS) entry which is preliminary data.</text>
</comment>
<evidence type="ECO:0000313" key="2">
    <source>
        <dbReference type="EMBL" id="MFD1167137.1"/>
    </source>
</evidence>
<evidence type="ECO:0000256" key="1">
    <source>
        <dbReference type="SAM" id="Phobius"/>
    </source>
</evidence>
<feature type="transmembrane region" description="Helical" evidence="1">
    <location>
        <begin position="240"/>
        <end position="257"/>
    </location>
</feature>
<dbReference type="RefSeq" id="WP_380898276.1">
    <property type="nucleotide sequence ID" value="NZ_JBHTKY010000031.1"/>
</dbReference>
<evidence type="ECO:0000313" key="3">
    <source>
        <dbReference type="Proteomes" id="UP001597205"/>
    </source>
</evidence>
<name>A0ABW3RRJ0_9SPHI</name>
<keyword evidence="1" id="KW-1133">Transmembrane helix</keyword>
<protein>
    <submittedName>
        <fullName evidence="2">Uncharacterized protein</fullName>
    </submittedName>
</protein>
<feature type="transmembrane region" description="Helical" evidence="1">
    <location>
        <begin position="12"/>
        <end position="31"/>
    </location>
</feature>
<dbReference type="Proteomes" id="UP001597205">
    <property type="component" value="Unassembled WGS sequence"/>
</dbReference>
<sequence length="300" mass="34405">MPAPRTLSLLNLLIVALNFVWIASLENGYFFNFSFTDTIAFYPSFLTPAKFTYKIWIFVGFIMIMAAYMMYQGSQDTQLNINTVKKVEKIDYLLILNQMALGLSMTLKHNDFFMWSILYSTVCLVTIFMINRRINIKRLTSNSVTRYFIRLGFGVYTGWLMFVLGFNIAAVLSKNSVHIGEELFFYLNVLILVLVTIAMAVYSYYYFLPSVSAVLAWGSYGVYYKFSQNPISDNYDIKPYLIMAMAVGGILTAYNYYRCTVKAKNCSKHYGRTSCHILTDLSSLTVIILSASHKKALIER</sequence>
<keyword evidence="1" id="KW-0472">Membrane</keyword>
<feature type="transmembrane region" description="Helical" evidence="1">
    <location>
        <begin position="184"/>
        <end position="207"/>
    </location>
</feature>
<dbReference type="EMBL" id="JBHTKY010000031">
    <property type="protein sequence ID" value="MFD1167137.1"/>
    <property type="molecule type" value="Genomic_DNA"/>
</dbReference>
<keyword evidence="1" id="KW-0812">Transmembrane</keyword>
<proteinExistence type="predicted"/>
<keyword evidence="3" id="KW-1185">Reference proteome</keyword>
<gene>
    <name evidence="2" type="ORF">ACFQ2C_16155</name>
</gene>
<reference evidence="3" key="1">
    <citation type="journal article" date="2019" name="Int. J. Syst. Evol. Microbiol.">
        <title>The Global Catalogue of Microorganisms (GCM) 10K type strain sequencing project: providing services to taxonomists for standard genome sequencing and annotation.</title>
        <authorList>
            <consortium name="The Broad Institute Genomics Platform"/>
            <consortium name="The Broad Institute Genome Sequencing Center for Infectious Disease"/>
            <person name="Wu L."/>
            <person name="Ma J."/>
        </authorList>
    </citation>
    <scope>NUCLEOTIDE SEQUENCE [LARGE SCALE GENOMIC DNA]</scope>
    <source>
        <strain evidence="3">CCUG 52468</strain>
    </source>
</reference>
<organism evidence="2 3">
    <name type="scientific">Sphingobacterium daejeonense</name>
    <dbReference type="NCBI Taxonomy" id="371142"/>
    <lineage>
        <taxon>Bacteria</taxon>
        <taxon>Pseudomonadati</taxon>
        <taxon>Bacteroidota</taxon>
        <taxon>Sphingobacteriia</taxon>
        <taxon>Sphingobacteriales</taxon>
        <taxon>Sphingobacteriaceae</taxon>
        <taxon>Sphingobacterium</taxon>
    </lineage>
</organism>
<feature type="transmembrane region" description="Helical" evidence="1">
    <location>
        <begin position="51"/>
        <end position="69"/>
    </location>
</feature>